<dbReference type="GO" id="GO:0006606">
    <property type="term" value="P:protein import into nucleus"/>
    <property type="evidence" value="ECO:0007669"/>
    <property type="project" value="TreeGrafter"/>
</dbReference>
<evidence type="ECO:0000313" key="4">
    <source>
        <dbReference type="EMBL" id="CAF3826389.1"/>
    </source>
</evidence>
<protein>
    <recommendedName>
        <fullName evidence="7">RPA-interacting protein</fullName>
    </recommendedName>
</protein>
<dbReference type="AlphaFoldDB" id="A0A814KYB0"/>
<evidence type="ECO:0000256" key="1">
    <source>
        <dbReference type="SAM" id="MobiDB-lite"/>
    </source>
</evidence>
<evidence type="ECO:0000313" key="3">
    <source>
        <dbReference type="EMBL" id="CAF1125176.1"/>
    </source>
</evidence>
<evidence type="ECO:0008006" key="7">
    <source>
        <dbReference type="Google" id="ProtNLM"/>
    </source>
</evidence>
<dbReference type="Proteomes" id="UP000663829">
    <property type="component" value="Unassembled WGS sequence"/>
</dbReference>
<gene>
    <name evidence="2" type="ORF">GPM918_LOCUS16611</name>
    <name evidence="3" type="ORF">OVA965_LOCUS20374</name>
    <name evidence="4" type="ORF">SRO942_LOCUS16611</name>
    <name evidence="5" type="ORF">TMI583_LOCUS20728</name>
</gene>
<dbReference type="Proteomes" id="UP000677228">
    <property type="component" value="Unassembled WGS sequence"/>
</dbReference>
<dbReference type="InterPro" id="IPR028156">
    <property type="entry name" value="RIP"/>
</dbReference>
<dbReference type="PANTHER" id="PTHR31742">
    <property type="entry name" value="RPA-INTERACTING PROTEIN RPAIN"/>
    <property type="match status" value="1"/>
</dbReference>
<proteinExistence type="predicted"/>
<name>A0A814KYB0_9BILA</name>
<dbReference type="EMBL" id="CAJNOK010010805">
    <property type="protein sequence ID" value="CAF1125176.1"/>
    <property type="molecule type" value="Genomic_DNA"/>
</dbReference>
<sequence length="262" mass="30369">MTSSTSIMSPSRINNLGGSSHQSMYKMPSPTIRNDVTWKERYRQHCKQEFRKSREKMVNKLRKLSFDNCSMSNGSDNIDSQQQQDTPISVRQIAEQEWRKLFGYDITSSRHGLRRQNSSQMDCDGADEDDFIDFDANIKLFEDIQRELQEEEQRLLPLLPDEEDENYLRYNFESSASIRCPKCSQITLEQDQQTILCKQCQFKYQLDPAIFNGTVHILSDIYFQHAQQGTCADTVLSSIFVDDQGQAPFIILCVNCDYSCCL</sequence>
<dbReference type="Proteomes" id="UP000682733">
    <property type="component" value="Unassembled WGS sequence"/>
</dbReference>
<dbReference type="Proteomes" id="UP000681722">
    <property type="component" value="Unassembled WGS sequence"/>
</dbReference>
<dbReference type="EMBL" id="CAJOBA010019097">
    <property type="protein sequence ID" value="CAF3902401.1"/>
    <property type="molecule type" value="Genomic_DNA"/>
</dbReference>
<accession>A0A814KYB0</accession>
<dbReference type="OrthoDB" id="9975854at2759"/>
<evidence type="ECO:0000313" key="2">
    <source>
        <dbReference type="EMBL" id="CAF1057585.1"/>
    </source>
</evidence>
<feature type="region of interest" description="Disordered" evidence="1">
    <location>
        <begin position="1"/>
        <end position="32"/>
    </location>
</feature>
<dbReference type="EMBL" id="CAJNOQ010004402">
    <property type="protein sequence ID" value="CAF1057585.1"/>
    <property type="molecule type" value="Genomic_DNA"/>
</dbReference>
<comment type="caution">
    <text evidence="2">The sequence shown here is derived from an EMBL/GenBank/DDBJ whole genome shotgun (WGS) entry which is preliminary data.</text>
</comment>
<feature type="compositionally biased region" description="Polar residues" evidence="1">
    <location>
        <begin position="1"/>
        <end position="23"/>
    </location>
</feature>
<keyword evidence="6" id="KW-1185">Reference proteome</keyword>
<reference evidence="2" key="1">
    <citation type="submission" date="2021-02" db="EMBL/GenBank/DDBJ databases">
        <authorList>
            <person name="Nowell W R."/>
        </authorList>
    </citation>
    <scope>NUCLEOTIDE SEQUENCE</scope>
</reference>
<dbReference type="EMBL" id="CAJOBC010004402">
    <property type="protein sequence ID" value="CAF3826389.1"/>
    <property type="molecule type" value="Genomic_DNA"/>
</dbReference>
<dbReference type="GO" id="GO:0005634">
    <property type="term" value="C:nucleus"/>
    <property type="evidence" value="ECO:0007669"/>
    <property type="project" value="TreeGrafter"/>
</dbReference>
<organism evidence="2 6">
    <name type="scientific">Didymodactylos carnosus</name>
    <dbReference type="NCBI Taxonomy" id="1234261"/>
    <lineage>
        <taxon>Eukaryota</taxon>
        <taxon>Metazoa</taxon>
        <taxon>Spiralia</taxon>
        <taxon>Gnathifera</taxon>
        <taxon>Rotifera</taxon>
        <taxon>Eurotatoria</taxon>
        <taxon>Bdelloidea</taxon>
        <taxon>Philodinida</taxon>
        <taxon>Philodinidae</taxon>
        <taxon>Didymodactylos</taxon>
    </lineage>
</organism>
<evidence type="ECO:0000313" key="5">
    <source>
        <dbReference type="EMBL" id="CAF3902401.1"/>
    </source>
</evidence>
<dbReference type="PANTHER" id="PTHR31742:SF1">
    <property type="entry name" value="RPA-INTERACTING PROTEIN"/>
    <property type="match status" value="1"/>
</dbReference>
<evidence type="ECO:0000313" key="6">
    <source>
        <dbReference type="Proteomes" id="UP000663829"/>
    </source>
</evidence>